<evidence type="ECO:0000313" key="12">
    <source>
        <dbReference type="EMBL" id="TCO50563.1"/>
    </source>
</evidence>
<evidence type="ECO:0000256" key="6">
    <source>
        <dbReference type="ARBA" id="ARBA00022603"/>
    </source>
</evidence>
<dbReference type="EC" id="2.1.1.77" evidence="3"/>
<dbReference type="InterPro" id="IPR027573">
    <property type="entry name" value="Methyltran_FxLD"/>
</dbReference>
<proteinExistence type="inferred from homology"/>
<dbReference type="Gene3D" id="3.40.50.150">
    <property type="entry name" value="Vaccinia Virus protein VP39"/>
    <property type="match status" value="1"/>
</dbReference>
<dbReference type="PANTHER" id="PTHR11579:SF0">
    <property type="entry name" value="PROTEIN-L-ISOASPARTATE(D-ASPARTATE) O-METHYLTRANSFERASE"/>
    <property type="match status" value="1"/>
</dbReference>
<evidence type="ECO:0000256" key="11">
    <source>
        <dbReference type="ARBA" id="ARBA00031350"/>
    </source>
</evidence>
<evidence type="ECO:0000256" key="8">
    <source>
        <dbReference type="ARBA" id="ARBA00022691"/>
    </source>
</evidence>
<gene>
    <name evidence="12" type="ORF">EV646_102637</name>
</gene>
<dbReference type="SUPFAM" id="SSF53335">
    <property type="entry name" value="S-adenosyl-L-methionine-dependent methyltransferases"/>
    <property type="match status" value="1"/>
</dbReference>
<evidence type="ECO:0000256" key="1">
    <source>
        <dbReference type="ARBA" id="ARBA00004496"/>
    </source>
</evidence>
<evidence type="ECO:0000256" key="5">
    <source>
        <dbReference type="ARBA" id="ARBA00022490"/>
    </source>
</evidence>
<dbReference type="InterPro" id="IPR029063">
    <property type="entry name" value="SAM-dependent_MTases_sf"/>
</dbReference>
<dbReference type="GO" id="GO:0005737">
    <property type="term" value="C:cytoplasm"/>
    <property type="evidence" value="ECO:0007669"/>
    <property type="project" value="UniProtKB-SubCell"/>
</dbReference>
<dbReference type="GO" id="GO:0032259">
    <property type="term" value="P:methylation"/>
    <property type="evidence" value="ECO:0007669"/>
    <property type="project" value="UniProtKB-KW"/>
</dbReference>
<evidence type="ECO:0000256" key="3">
    <source>
        <dbReference type="ARBA" id="ARBA00011890"/>
    </source>
</evidence>
<keyword evidence="7 12" id="KW-0808">Transferase</keyword>
<evidence type="ECO:0000256" key="10">
    <source>
        <dbReference type="ARBA" id="ARBA00031323"/>
    </source>
</evidence>
<dbReference type="OrthoDB" id="4035289at2"/>
<protein>
    <recommendedName>
        <fullName evidence="4">Protein-L-isoaspartate O-methyltransferase</fullName>
        <ecNumber evidence="3">2.1.1.77</ecNumber>
    </recommendedName>
    <alternativeName>
        <fullName evidence="11">L-isoaspartyl protein carboxyl methyltransferase</fullName>
    </alternativeName>
    <alternativeName>
        <fullName evidence="9">Protein L-isoaspartyl methyltransferase</fullName>
    </alternativeName>
    <alternativeName>
        <fullName evidence="10">Protein-beta-aspartate methyltransferase</fullName>
    </alternativeName>
</protein>
<evidence type="ECO:0000256" key="4">
    <source>
        <dbReference type="ARBA" id="ARBA00013346"/>
    </source>
</evidence>
<keyword evidence="13" id="KW-1185">Reference proteome</keyword>
<dbReference type="RefSeq" id="WP_132145983.1">
    <property type="nucleotide sequence ID" value="NZ_SLWR01000002.1"/>
</dbReference>
<organism evidence="12 13">
    <name type="scientific">Kribbella antiqua</name>
    <dbReference type="NCBI Taxonomy" id="2512217"/>
    <lineage>
        <taxon>Bacteria</taxon>
        <taxon>Bacillati</taxon>
        <taxon>Actinomycetota</taxon>
        <taxon>Actinomycetes</taxon>
        <taxon>Propionibacteriales</taxon>
        <taxon>Kribbellaceae</taxon>
        <taxon>Kribbella</taxon>
    </lineage>
</organism>
<comment type="similarity">
    <text evidence="2">Belongs to the methyltransferase superfamily. L-isoaspartyl/D-aspartyl protein methyltransferase family.</text>
</comment>
<dbReference type="NCBIfam" id="TIGR04364">
    <property type="entry name" value="methyltran_FxLD"/>
    <property type="match status" value="1"/>
</dbReference>
<dbReference type="Pfam" id="PF01135">
    <property type="entry name" value="PCMT"/>
    <property type="match status" value="1"/>
</dbReference>
<comment type="subcellular location">
    <subcellularLocation>
        <location evidence="1">Cytoplasm</location>
    </subcellularLocation>
</comment>
<name>A0A4R2IXS4_9ACTN</name>
<dbReference type="CDD" id="cd02440">
    <property type="entry name" value="AdoMet_MTases"/>
    <property type="match status" value="1"/>
</dbReference>
<dbReference type="GO" id="GO:0004719">
    <property type="term" value="F:protein-L-isoaspartate (D-aspartate) O-methyltransferase activity"/>
    <property type="evidence" value="ECO:0007669"/>
    <property type="project" value="UniProtKB-EC"/>
</dbReference>
<evidence type="ECO:0000256" key="9">
    <source>
        <dbReference type="ARBA" id="ARBA00030757"/>
    </source>
</evidence>
<dbReference type="EMBL" id="SLWR01000002">
    <property type="protein sequence ID" value="TCO50563.1"/>
    <property type="molecule type" value="Genomic_DNA"/>
</dbReference>
<accession>A0A4R2IXS4</accession>
<dbReference type="Proteomes" id="UP000295573">
    <property type="component" value="Unassembled WGS sequence"/>
</dbReference>
<sequence length="395" mass="42217">MDRSPAGSLRAALTHHLIAEGSIRDERVAMAFRAVPRHVFVPGVPLEVAYADDVVLMKRNEAGAPISSVSQPSIVALMLEQAEIRSGDRVLEIGSGGYNAALMRELAGPKGSVTTVDIDPEVTDRARAALAEAGYDDVRVVQADGEFGAPDGAPYDRIVVTVTAWDIAPAWIEQLEPDGRIVVPVRLRGQTRSIAFDKVGDHLESRSATLCGFVCMQGAGANYERLIPIAGDDVGVIFDEDQEAEAHPYDGVLEQSRLRVWSGVVMNREEPLSDLALWLASTLPGYCVLTGAEATPSGGAAAVATCDSLAYVTARPGRRKSFVELGVHGHGPDAGHLVERLVDQLRIWDAHHRYGPGPEFQAHLVGEEAPAGFRIARRHSCFTVSWAGHPGAAGS</sequence>
<keyword evidence="5" id="KW-0963">Cytoplasm</keyword>
<evidence type="ECO:0000313" key="13">
    <source>
        <dbReference type="Proteomes" id="UP000295573"/>
    </source>
</evidence>
<comment type="caution">
    <text evidence="12">The sequence shown here is derived from an EMBL/GenBank/DDBJ whole genome shotgun (WGS) entry which is preliminary data.</text>
</comment>
<dbReference type="AlphaFoldDB" id="A0A4R2IXS4"/>
<dbReference type="InterPro" id="IPR000682">
    <property type="entry name" value="PCMT"/>
</dbReference>
<keyword evidence="6 12" id="KW-0489">Methyltransferase</keyword>
<reference evidence="12 13" key="1">
    <citation type="journal article" date="2015" name="Stand. Genomic Sci.">
        <title>Genomic Encyclopedia of Bacterial and Archaeal Type Strains, Phase III: the genomes of soil and plant-associated and newly described type strains.</title>
        <authorList>
            <person name="Whitman W.B."/>
            <person name="Woyke T."/>
            <person name="Klenk H.P."/>
            <person name="Zhou Y."/>
            <person name="Lilburn T.G."/>
            <person name="Beck B.J."/>
            <person name="De Vos P."/>
            <person name="Vandamme P."/>
            <person name="Eisen J.A."/>
            <person name="Garrity G."/>
            <person name="Hugenholtz P."/>
            <person name="Kyrpides N.C."/>
        </authorList>
    </citation>
    <scope>NUCLEOTIDE SEQUENCE [LARGE SCALE GENOMIC DNA]</scope>
    <source>
        <strain evidence="12 13">VKM Ac-2541</strain>
    </source>
</reference>
<keyword evidence="8" id="KW-0949">S-adenosyl-L-methionine</keyword>
<evidence type="ECO:0000256" key="7">
    <source>
        <dbReference type="ARBA" id="ARBA00022679"/>
    </source>
</evidence>
<evidence type="ECO:0000256" key="2">
    <source>
        <dbReference type="ARBA" id="ARBA00005369"/>
    </source>
</evidence>
<dbReference type="PANTHER" id="PTHR11579">
    <property type="entry name" value="PROTEIN-L-ISOASPARTATE O-METHYLTRANSFERASE"/>
    <property type="match status" value="1"/>
</dbReference>